<dbReference type="Gene3D" id="1.20.900.10">
    <property type="entry name" value="Dbl homology (DH) domain"/>
    <property type="match status" value="1"/>
</dbReference>
<feature type="coiled-coil region" evidence="9">
    <location>
        <begin position="748"/>
        <end position="865"/>
    </location>
</feature>
<dbReference type="GeneID" id="106156567"/>
<dbReference type="KEGG" id="lak:106156567"/>
<feature type="region of interest" description="Disordered" evidence="10">
    <location>
        <begin position="572"/>
        <end position="719"/>
    </location>
</feature>
<feature type="compositionally biased region" description="Basic and acidic residues" evidence="10">
    <location>
        <begin position="575"/>
        <end position="584"/>
    </location>
</feature>
<dbReference type="PANTHER" id="PTHR22834">
    <property type="entry name" value="NUCLEAR FUSION PROTEIN FUS2"/>
    <property type="match status" value="1"/>
</dbReference>
<evidence type="ECO:0000256" key="8">
    <source>
        <dbReference type="PROSITE-ProRule" id="PRU00192"/>
    </source>
</evidence>
<feature type="region of interest" description="Disordered" evidence="10">
    <location>
        <begin position="1431"/>
        <end position="1468"/>
    </location>
</feature>
<dbReference type="InterPro" id="IPR051492">
    <property type="entry name" value="Dynamin-Rho_GEF"/>
</dbReference>
<dbReference type="SUPFAM" id="SSF50044">
    <property type="entry name" value="SH3-domain"/>
    <property type="match status" value="7"/>
</dbReference>
<dbReference type="PRINTS" id="PR00499">
    <property type="entry name" value="P67PHOX"/>
</dbReference>
<evidence type="ECO:0000256" key="5">
    <source>
        <dbReference type="ARBA" id="ARBA00022658"/>
    </source>
</evidence>
<evidence type="ECO:0000313" key="14">
    <source>
        <dbReference type="Proteomes" id="UP000085678"/>
    </source>
</evidence>
<feature type="domain" description="SH3" evidence="11">
    <location>
        <begin position="144"/>
        <end position="203"/>
    </location>
</feature>
<dbReference type="InterPro" id="IPR001331">
    <property type="entry name" value="GDS_CDC24_CS"/>
</dbReference>
<organism evidence="14 15">
    <name type="scientific">Lingula anatina</name>
    <name type="common">Brachiopod</name>
    <name type="synonym">Lingula unguis</name>
    <dbReference type="NCBI Taxonomy" id="7574"/>
    <lineage>
        <taxon>Eukaryota</taxon>
        <taxon>Metazoa</taxon>
        <taxon>Spiralia</taxon>
        <taxon>Lophotrochozoa</taxon>
        <taxon>Brachiopoda</taxon>
        <taxon>Linguliformea</taxon>
        <taxon>Lingulata</taxon>
        <taxon>Lingulida</taxon>
        <taxon>Linguloidea</taxon>
        <taxon>Lingulidae</taxon>
        <taxon>Lingula</taxon>
    </lineage>
</organism>
<dbReference type="GO" id="GO:0005085">
    <property type="term" value="F:guanyl-nucleotide exchange factor activity"/>
    <property type="evidence" value="ECO:0007669"/>
    <property type="project" value="UniProtKB-KW"/>
</dbReference>
<dbReference type="InterPro" id="IPR000219">
    <property type="entry name" value="DH_dom"/>
</dbReference>
<dbReference type="PROSITE" id="PS51021">
    <property type="entry name" value="BAR"/>
    <property type="match status" value="1"/>
</dbReference>
<evidence type="ECO:0000259" key="12">
    <source>
        <dbReference type="PROSITE" id="PS50010"/>
    </source>
</evidence>
<feature type="domain" description="SH3" evidence="11">
    <location>
        <begin position="1371"/>
        <end position="1434"/>
    </location>
</feature>
<dbReference type="SMART" id="SM00325">
    <property type="entry name" value="RhoGEF"/>
    <property type="match status" value="1"/>
</dbReference>
<dbReference type="OrthoDB" id="6244550at2759"/>
<feature type="region of interest" description="Disordered" evidence="10">
    <location>
        <begin position="324"/>
        <end position="411"/>
    </location>
</feature>
<feature type="coiled-coil region" evidence="9">
    <location>
        <begin position="1224"/>
        <end position="1251"/>
    </location>
</feature>
<feature type="domain" description="SH3" evidence="11">
    <location>
        <begin position="241"/>
        <end position="300"/>
    </location>
</feature>
<dbReference type="Gene3D" id="1.20.1270.60">
    <property type="entry name" value="Arfaptin homology (AH) domain/BAR domain"/>
    <property type="match status" value="1"/>
</dbReference>
<proteinExistence type="predicted"/>
<protein>
    <recommendedName>
        <fullName evidence="3">Dynamin-binding protein</fullName>
    </recommendedName>
    <alternativeName>
        <fullName evidence="7">Scaffold protein Tuba</fullName>
    </alternativeName>
</protein>
<dbReference type="Pfam" id="PF00621">
    <property type="entry name" value="RhoGEF"/>
    <property type="match status" value="1"/>
</dbReference>
<reference evidence="15" key="1">
    <citation type="submission" date="2025-08" db="UniProtKB">
        <authorList>
            <consortium name="RefSeq"/>
        </authorList>
    </citation>
    <scope>IDENTIFICATION</scope>
    <source>
        <tissue evidence="15">Gonads</tissue>
    </source>
</reference>
<dbReference type="CDD" id="cd07589">
    <property type="entry name" value="BAR_DNMBP"/>
    <property type="match status" value="1"/>
</dbReference>
<dbReference type="InParanoid" id="A0A1S3HMN3"/>
<evidence type="ECO:0000259" key="11">
    <source>
        <dbReference type="PROSITE" id="PS50002"/>
    </source>
</evidence>
<dbReference type="SUPFAM" id="SSF103657">
    <property type="entry name" value="BAR/IMD domain-like"/>
    <property type="match status" value="1"/>
</dbReference>
<dbReference type="PROSITE" id="PS50002">
    <property type="entry name" value="SH3"/>
    <property type="match status" value="7"/>
</dbReference>
<sequence>MEGSYFHVIYNFDTTERGEISLRPGDIVKVIQKVDDNWLRGEIGDRQGNFPSSFVEPVTIPQCNDGQKVFAAVENFAAETGGDLPLERGDIILGLRQIDSNWWEGQVKNLTGIFPLTHVRLLDIRPTLRRKSTGAPPDGETGKDLIGKAKALMDLTAQIDDELSFQTGDIINITKILDEDFCMGECNGDVGMFPLAFVEVIEKYGSALDSLPVEEKSYVPRCGQNRTASFTSENTKSHDTSITAYAKTLYPFKAERKNELTFKENEIVELLQHVDEDWIEGVIDNNIGVFPASYVEIIVDCPWAAESYQSTVSKTDKAEVVVSSSQPATDINDNTSKGNFEPVTPVGSVPKYTPPTEHVPEYTAQTEKEPEITWSVKNAPVNDSSSGSVPSSVSLPSSGSVPSSTDNPEHHEDVYGLVKYDFKAESENDLDLREGDTVTVLRKVDGNWFEARHDNGHTGFCPINFIELIGPEPEWLSNSGIQSAPISNGFKVENDTKTNISGQSQEKVEAPLSKKPPIKTKPEILRPKPVLAPKPFLKSTVTSVRSVTPPQKVFESKDIAIDSSLDDIVKNQMKKAKDEVESRSRSSSSLSNTSNHSRDSAGSGEYTTNGLTSNIQSASVAQQSSDLENETLNQQRKASVKRGPPPRPTGPRLAAAPSRQPLEPLRIEGNVRTVPARPAPLRPSTSPVKLTAPPLQAPPRPQPPQTITPKSPPKRPQQPVVNSALDDLTDFIGFSPNTSITDVGDHDEDDKEALVADLQSRMAEIQKDIEQYTKTKKELQQKYRAAQTDLERPAIEEDIEDCNANIRGLTAEVNSLRENIQRLHPDWVDPALEAQRMEEEEQRRKEEERRLYEENKQKMKEKRCNVIQELLQTEKAYLKDLQLCVEAFLSPASEKMKDVDMETLFGNIEEVANLSQRMLSQLERAVNGKEFYEQVLGNCFVQIAEDMKHVYALYCRNHDDVLALLEKCESQQDIQDYFNRGLEKVRQHTTVFDLGSLLIKPVQRILKYPLLLNELLKSTEDSHPDKFPLLTAINAMTDVATAINEYKRRKDLVYKYRKEADSKLSDKISRLSIHSIMKKSNRLSMKLTSNLGLSSQTKDQQFNKEEIRFRNLEKAIKLFVRNVGQYIDQIQESVGCQETMAEDISDLYAENNSCQEVQQYRAAFRMLGDESIFTFKSHVERRVTIPLNKLLSMFHGPLNVIQKRDDKLLDYDSWAAKVKSTKDQDRLKMSKDQLQKAKNNYEALNAQLLDELPKLSNMSLQLFNECIGSFVQAHKVFIEGTLRHMYPLMELPIMNGTGGENVLGMFNQAHVEVVDQLADLSFVPKGFSSRKDSKPDVKLKRLPSDSKFYQELPAVSSQTESQRMSVRQQYPSDKLYTVTQTQSSRDAMSISLAEGDIVGVIKEQDPMGNKDKWFVDNGAIKGFVPSNSLAPFASSSPYPSPERPRASTPSFPTDLMELSPTQPSMKRQESEDFLSELDKFSDMYEQYEKEHEAQGYEGYTNPTLSAQVPQYYYAQYQFEARNSNEISLREGQPVTVLQKYDEQGNPDWWMVDIDGVQGYAPANYLYTSQPS</sequence>
<dbReference type="Pfam" id="PF14604">
    <property type="entry name" value="SH3_9"/>
    <property type="match status" value="1"/>
</dbReference>
<accession>A0A1S3HMN3</accession>
<dbReference type="GO" id="GO:0070161">
    <property type="term" value="C:anchoring junction"/>
    <property type="evidence" value="ECO:0007669"/>
    <property type="project" value="UniProtKB-SubCell"/>
</dbReference>
<dbReference type="SMART" id="SM00721">
    <property type="entry name" value="BAR"/>
    <property type="match status" value="1"/>
</dbReference>
<evidence type="ECO:0000256" key="6">
    <source>
        <dbReference type="ARBA" id="ARBA00022949"/>
    </source>
</evidence>
<dbReference type="Gene3D" id="2.30.30.40">
    <property type="entry name" value="SH3 Domains"/>
    <property type="match status" value="7"/>
</dbReference>
<dbReference type="GO" id="GO:0035556">
    <property type="term" value="P:intracellular signal transduction"/>
    <property type="evidence" value="ECO:0007669"/>
    <property type="project" value="InterPro"/>
</dbReference>
<evidence type="ECO:0000256" key="7">
    <source>
        <dbReference type="ARBA" id="ARBA00032587"/>
    </source>
</evidence>
<dbReference type="RefSeq" id="XP_013387330.1">
    <property type="nucleotide sequence ID" value="XM_013531876.1"/>
</dbReference>
<keyword evidence="6" id="KW-0965">Cell junction</keyword>
<keyword evidence="14" id="KW-1185">Reference proteome</keyword>
<evidence type="ECO:0000313" key="15">
    <source>
        <dbReference type="RefSeq" id="XP_013387330.1"/>
    </source>
</evidence>
<feature type="domain" description="SH3" evidence="11">
    <location>
        <begin position="65"/>
        <end position="124"/>
    </location>
</feature>
<dbReference type="InterPro" id="IPR001452">
    <property type="entry name" value="SH3_domain"/>
</dbReference>
<evidence type="ECO:0000256" key="4">
    <source>
        <dbReference type="ARBA" id="ARBA00022443"/>
    </source>
</evidence>
<dbReference type="InterPro" id="IPR036028">
    <property type="entry name" value="SH3-like_dom_sf"/>
</dbReference>
<evidence type="ECO:0000256" key="2">
    <source>
        <dbReference type="ARBA" id="ARBA00004348"/>
    </source>
</evidence>
<dbReference type="Pfam" id="PF03114">
    <property type="entry name" value="BAR"/>
    <property type="match status" value="1"/>
</dbReference>
<evidence type="ECO:0000259" key="13">
    <source>
        <dbReference type="PROSITE" id="PS51021"/>
    </source>
</evidence>
<evidence type="ECO:0000256" key="10">
    <source>
        <dbReference type="SAM" id="MobiDB-lite"/>
    </source>
</evidence>
<feature type="compositionally biased region" description="Polar residues" evidence="10">
    <location>
        <begin position="324"/>
        <end position="338"/>
    </location>
</feature>
<keyword evidence="5" id="KW-0344">Guanine-nucleotide releasing factor</keyword>
<dbReference type="Proteomes" id="UP000085678">
    <property type="component" value="Unplaced"/>
</dbReference>
<dbReference type="InterPro" id="IPR027267">
    <property type="entry name" value="AH/BAR_dom_sf"/>
</dbReference>
<evidence type="ECO:0000256" key="1">
    <source>
        <dbReference type="ARBA" id="ARBA00004282"/>
    </source>
</evidence>
<feature type="compositionally biased region" description="Pro residues" evidence="10">
    <location>
        <begin position="695"/>
        <end position="716"/>
    </location>
</feature>
<dbReference type="GO" id="GO:0005795">
    <property type="term" value="C:Golgi stack"/>
    <property type="evidence" value="ECO:0007669"/>
    <property type="project" value="UniProtKB-SubCell"/>
</dbReference>
<dbReference type="PROSITE" id="PS50010">
    <property type="entry name" value="DH_2"/>
    <property type="match status" value="1"/>
</dbReference>
<dbReference type="SUPFAM" id="SSF48065">
    <property type="entry name" value="DBL homology domain (DH-domain)"/>
    <property type="match status" value="1"/>
</dbReference>
<feature type="region of interest" description="Disordered" evidence="10">
    <location>
        <begin position="499"/>
        <end position="522"/>
    </location>
</feature>
<evidence type="ECO:0000256" key="9">
    <source>
        <dbReference type="SAM" id="Coils"/>
    </source>
</evidence>
<name>A0A1S3HMN3_LINAN</name>
<dbReference type="InterPro" id="IPR035899">
    <property type="entry name" value="DBL_dom_sf"/>
</dbReference>
<feature type="domain" description="SH3" evidence="11">
    <location>
        <begin position="411"/>
        <end position="471"/>
    </location>
</feature>
<dbReference type="CDD" id="cd00160">
    <property type="entry name" value="RhoGEF"/>
    <property type="match status" value="1"/>
</dbReference>
<feature type="domain" description="BAR" evidence="13">
    <location>
        <begin position="1087"/>
        <end position="1301"/>
    </location>
</feature>
<feature type="compositionally biased region" description="Polar residues" evidence="10">
    <location>
        <begin position="605"/>
        <end position="637"/>
    </location>
</feature>
<comment type="subcellular location">
    <subcellularLocation>
        <location evidence="1">Cell junction</location>
    </subcellularLocation>
    <subcellularLocation>
        <location evidence="2">Golgi apparatus</location>
        <location evidence="2">Golgi stack</location>
    </subcellularLocation>
</comment>
<dbReference type="InterPro" id="IPR004148">
    <property type="entry name" value="BAR_dom"/>
</dbReference>
<feature type="compositionally biased region" description="Low complexity" evidence="10">
    <location>
        <begin position="384"/>
        <end position="404"/>
    </location>
</feature>
<keyword evidence="9" id="KW-0175">Coiled coil</keyword>
<feature type="domain" description="SH3" evidence="11">
    <location>
        <begin position="1"/>
        <end position="60"/>
    </location>
</feature>
<evidence type="ECO:0000256" key="3">
    <source>
        <dbReference type="ARBA" id="ARBA00018186"/>
    </source>
</evidence>
<dbReference type="PROSITE" id="PS00741">
    <property type="entry name" value="DH_1"/>
    <property type="match status" value="1"/>
</dbReference>
<dbReference type="STRING" id="7574.A0A1S3HMN3"/>
<feature type="compositionally biased region" description="Low complexity" evidence="10">
    <location>
        <begin position="585"/>
        <end position="595"/>
    </location>
</feature>
<dbReference type="Pfam" id="PF00018">
    <property type="entry name" value="SH3_1"/>
    <property type="match status" value="5"/>
</dbReference>
<gene>
    <name evidence="15" type="primary">LOC106156567</name>
</gene>
<feature type="domain" description="SH3" evidence="11">
    <location>
        <begin position="1507"/>
        <end position="1570"/>
    </location>
</feature>
<dbReference type="SMART" id="SM00326">
    <property type="entry name" value="SH3"/>
    <property type="match status" value="7"/>
</dbReference>
<feature type="domain" description="DH" evidence="12">
    <location>
        <begin position="862"/>
        <end position="1046"/>
    </location>
</feature>
<dbReference type="PANTHER" id="PTHR22834:SF20">
    <property type="entry name" value="SH3 DOMAIN-CONTAINING PROTEIN"/>
    <property type="match status" value="1"/>
</dbReference>
<dbReference type="CDD" id="cd00174">
    <property type="entry name" value="SH3"/>
    <property type="match status" value="1"/>
</dbReference>
<keyword evidence="4 8" id="KW-0728">SH3 domain</keyword>